<proteinExistence type="predicted"/>
<accession>A0A1H0MI07</accession>
<dbReference type="SUPFAM" id="SSF109854">
    <property type="entry name" value="DinB/YfiT-like putative metalloenzymes"/>
    <property type="match status" value="1"/>
</dbReference>
<dbReference type="Proteomes" id="UP000198741">
    <property type="component" value="Chromosome I"/>
</dbReference>
<sequence>MPDPDDKDWTWVLDRPCPECGFTTSAVDRHRIADRLLAATPRWRTALSAADAATRPAPTIWSIVEYGCHTRDVHTTFGRRGRLIQEQQDPVFANWNQDETALEKRYWEADPADVAREIEREAVSAAGVFSGLSDAQWARVGRRSNGSVFTMETLGLYYLHDIEHHLHDVER</sequence>
<dbReference type="InterPro" id="IPR024775">
    <property type="entry name" value="DinB-like"/>
</dbReference>
<reference evidence="2 3" key="1">
    <citation type="submission" date="2016-10" db="EMBL/GenBank/DDBJ databases">
        <authorList>
            <person name="de Groot N.N."/>
        </authorList>
    </citation>
    <scope>NUCLEOTIDE SEQUENCE [LARGE SCALE GENOMIC DNA]</scope>
    <source>
        <strain evidence="3">P4-7,KCTC 19426,CECT 7604</strain>
    </source>
</reference>
<dbReference type="STRING" id="1090615.SAMN04515671_2020"/>
<dbReference type="Gene3D" id="1.20.120.450">
    <property type="entry name" value="dinb family like domain"/>
    <property type="match status" value="1"/>
</dbReference>
<dbReference type="InterPro" id="IPR034660">
    <property type="entry name" value="DinB/YfiT-like"/>
</dbReference>
<gene>
    <name evidence="2" type="ORF">SAMN04515671_2020</name>
</gene>
<evidence type="ECO:0000259" key="1">
    <source>
        <dbReference type="Pfam" id="PF12867"/>
    </source>
</evidence>
<dbReference type="EMBL" id="LT629710">
    <property type="protein sequence ID" value="SDO80069.1"/>
    <property type="molecule type" value="Genomic_DNA"/>
</dbReference>
<dbReference type="AlphaFoldDB" id="A0A1H0MI07"/>
<name>A0A1H0MI07_9ACTN</name>
<dbReference type="Pfam" id="PF12867">
    <property type="entry name" value="DinB_2"/>
    <property type="match status" value="1"/>
</dbReference>
<keyword evidence="3" id="KW-1185">Reference proteome</keyword>
<protein>
    <submittedName>
        <fullName evidence="2">DinB superfamily protein</fullName>
    </submittedName>
</protein>
<organism evidence="2 3">
    <name type="scientific">Nakamurella panacisegetis</name>
    <dbReference type="NCBI Taxonomy" id="1090615"/>
    <lineage>
        <taxon>Bacteria</taxon>
        <taxon>Bacillati</taxon>
        <taxon>Actinomycetota</taxon>
        <taxon>Actinomycetes</taxon>
        <taxon>Nakamurellales</taxon>
        <taxon>Nakamurellaceae</taxon>
        <taxon>Nakamurella</taxon>
    </lineage>
</organism>
<evidence type="ECO:0000313" key="3">
    <source>
        <dbReference type="Proteomes" id="UP000198741"/>
    </source>
</evidence>
<feature type="domain" description="DinB-like" evidence="1">
    <location>
        <begin position="39"/>
        <end position="167"/>
    </location>
</feature>
<evidence type="ECO:0000313" key="2">
    <source>
        <dbReference type="EMBL" id="SDO80069.1"/>
    </source>
</evidence>